<sequence length="325" mass="38153">MVEAILHAVQTWFAARNQAWVSLDKDSNLLRNAPVATELGRKAWQEVRRMRSATLHDGMRLARAHTCVAVLDVQFKENRRLAKVLANELVYLTKVSTPAMTVEARQLEHEMTWQRNHQHWQLKEDHLLGLQEDCKMNNRIIKPAVHCVSMRDDIVNIRQWYTGKQMGYSRLLAVRYADLWWQKQNPLYAQYENDSANYVSQCLFAAGLGMSEKNSHGWWMDTARQEYAPAWTMPHLLYHSLLSRKNVIRLEKSRQCIVGDLVFYDWHGNHRPSHVAIVTDFDHQGRPLVNSHSMHVQYRPYRYLDSPIYSDRVQYLFLRIPDGTV</sequence>
<keyword evidence="3" id="KW-1185">Reference proteome</keyword>
<dbReference type="Pfam" id="PF12671">
    <property type="entry name" value="Amidase_6"/>
    <property type="match status" value="1"/>
</dbReference>
<dbReference type="OrthoDB" id="9812429at2"/>
<evidence type="ECO:0000313" key="2">
    <source>
        <dbReference type="EMBL" id="SHK02271.1"/>
    </source>
</evidence>
<evidence type="ECO:0000313" key="3">
    <source>
        <dbReference type="Proteomes" id="UP000184016"/>
    </source>
</evidence>
<feature type="domain" description="Putative amidase" evidence="1">
    <location>
        <begin position="168"/>
        <end position="302"/>
    </location>
</feature>
<reference evidence="3" key="1">
    <citation type="submission" date="2016-11" db="EMBL/GenBank/DDBJ databases">
        <authorList>
            <person name="Varghese N."/>
            <person name="Submissions S."/>
        </authorList>
    </citation>
    <scope>NUCLEOTIDE SEQUENCE [LARGE SCALE GENOMIC DNA]</scope>
    <source>
        <strain evidence="3">USBA-503</strain>
    </source>
</reference>
<proteinExistence type="predicted"/>
<evidence type="ECO:0000259" key="1">
    <source>
        <dbReference type="Pfam" id="PF12671"/>
    </source>
</evidence>
<dbReference type="EMBL" id="FRAF01000007">
    <property type="protein sequence ID" value="SHK02271.1"/>
    <property type="molecule type" value="Genomic_DNA"/>
</dbReference>
<name>A0A1M6P2V9_9BACL</name>
<dbReference type="AlphaFoldDB" id="A0A1M6P2V9"/>
<dbReference type="InterPro" id="IPR024301">
    <property type="entry name" value="Amidase_6"/>
</dbReference>
<dbReference type="Proteomes" id="UP000184016">
    <property type="component" value="Unassembled WGS sequence"/>
</dbReference>
<dbReference type="PANTHER" id="PTHR40032:SF1">
    <property type="entry name" value="EXPORTED PROTEIN"/>
    <property type="match status" value="1"/>
</dbReference>
<dbReference type="STRING" id="1830138.SAMN05443507_10771"/>
<accession>A0A1M6P2V9</accession>
<dbReference type="PANTHER" id="PTHR40032">
    <property type="entry name" value="EXPORTED PROTEIN-RELATED"/>
    <property type="match status" value="1"/>
</dbReference>
<protein>
    <submittedName>
        <fullName evidence="2">Putative amidase domain-containing protein</fullName>
    </submittedName>
</protein>
<gene>
    <name evidence="2" type="ORF">SAMN05443507_10771</name>
</gene>
<organism evidence="2 3">
    <name type="scientific">Alicyclobacillus tolerans</name>
    <dbReference type="NCBI Taxonomy" id="90970"/>
    <lineage>
        <taxon>Bacteria</taxon>
        <taxon>Bacillati</taxon>
        <taxon>Bacillota</taxon>
        <taxon>Bacilli</taxon>
        <taxon>Bacillales</taxon>
        <taxon>Alicyclobacillaceae</taxon>
        <taxon>Alicyclobacillus</taxon>
    </lineage>
</organism>